<gene>
    <name evidence="1" type="ORF">CK203_115257</name>
</gene>
<name>A0A438CBG7_VITVI</name>
<dbReference type="EMBL" id="QGNW01002353">
    <property type="protein sequence ID" value="RVW20591.1"/>
    <property type="molecule type" value="Genomic_DNA"/>
</dbReference>
<evidence type="ECO:0000313" key="1">
    <source>
        <dbReference type="EMBL" id="RVW20591.1"/>
    </source>
</evidence>
<organism evidence="1 2">
    <name type="scientific">Vitis vinifera</name>
    <name type="common">Grape</name>
    <dbReference type="NCBI Taxonomy" id="29760"/>
    <lineage>
        <taxon>Eukaryota</taxon>
        <taxon>Viridiplantae</taxon>
        <taxon>Streptophyta</taxon>
        <taxon>Embryophyta</taxon>
        <taxon>Tracheophyta</taxon>
        <taxon>Spermatophyta</taxon>
        <taxon>Magnoliopsida</taxon>
        <taxon>eudicotyledons</taxon>
        <taxon>Gunneridae</taxon>
        <taxon>Pentapetalae</taxon>
        <taxon>rosids</taxon>
        <taxon>Vitales</taxon>
        <taxon>Vitaceae</taxon>
        <taxon>Viteae</taxon>
        <taxon>Vitis</taxon>
    </lineage>
</organism>
<dbReference type="AlphaFoldDB" id="A0A438CBG7"/>
<comment type="caution">
    <text evidence="1">The sequence shown here is derived from an EMBL/GenBank/DDBJ whole genome shotgun (WGS) entry which is preliminary data.</text>
</comment>
<evidence type="ECO:0000313" key="2">
    <source>
        <dbReference type="Proteomes" id="UP000288805"/>
    </source>
</evidence>
<dbReference type="Proteomes" id="UP000288805">
    <property type="component" value="Unassembled WGS sequence"/>
</dbReference>
<protein>
    <submittedName>
        <fullName evidence="1">Uncharacterized protein</fullName>
    </submittedName>
</protein>
<reference evidence="1 2" key="1">
    <citation type="journal article" date="2018" name="PLoS Genet.">
        <title>Population sequencing reveals clonal diversity and ancestral inbreeding in the grapevine cultivar Chardonnay.</title>
        <authorList>
            <person name="Roach M.J."/>
            <person name="Johnson D.L."/>
            <person name="Bohlmann J."/>
            <person name="van Vuuren H.J."/>
            <person name="Jones S.J."/>
            <person name="Pretorius I.S."/>
            <person name="Schmidt S.A."/>
            <person name="Borneman A.R."/>
        </authorList>
    </citation>
    <scope>NUCLEOTIDE SEQUENCE [LARGE SCALE GENOMIC DNA]</scope>
    <source>
        <strain evidence="2">cv. Chardonnay</strain>
        <tissue evidence="1">Leaf</tissue>
    </source>
</reference>
<accession>A0A438CBG7</accession>
<sequence>MIFQRRFFRSGNTVERSFSASPSRFRESKKVFGLGRNVAGVETDQRSILKALFLSKGKEKLPNFSKVTREKGLNSGVLWNDGSGKPRGIFLSTFSVISVSFPLLWLGSSTLSPSVPVLPNSAIQSQFPTKPRVIYEIFSKKDDDGAFCLGSVGNPNRDVAVSQLASLNHLSESFKSFKPIPTRLLGPPTWLQLARVMRSPPDGHRLVPNLRESASRLDSPFSEEEIFNAIFQLDRDKAPGPDGFTIAVFQIVGMEEGVVFKIDFEKAYDHVNWDFLDHVLEKKGFSPKWRNWMRGCLSSVSYAILVNGNAKGWVKASRGLRQGRNRTRVSHLQLQMTPSSFLTLAEELQTLKSLLLALLLDCKASDWPILYLGLPLGGIQLLAI</sequence>
<proteinExistence type="predicted"/>
<dbReference type="PANTHER" id="PTHR19446">
    <property type="entry name" value="REVERSE TRANSCRIPTASES"/>
    <property type="match status" value="1"/>
</dbReference>